<sequence length="434" mass="45922">MGLIQRRVASDTSVPPSLYGAAGVEPPPVATPWASRVDVAIVGGGITGLWTAYHLAVNGTRVAVLEAHGIGSGASGRAFGQLVPYLKHGHEKIIADLGEERGTRLSEAVAQAPEEVAAFIERYQIACAATRTGILIGARTKAGRRQFEATAAALPGTPAQMLYGKNAADMVGSDFYPAVLLDPRGFHLDPLAYARGIARAASAHGALIHSGTRVDRIVPRGPEWEICCGPRRLTAAQVIIATNAYSGSHWPSLARSVVPFLVHGAVTEPLPEDALARILPQGQPLTDTRRLYSGVRKFGERLHVSIDGASFVPGQADAPKMVQRRLTELYPGLPTPRVHESWSGWIALTPDQYPRVHRLAEGVWSAIGCNGRGLAVASLLGRDLAALAGGASEDATVFPVTGLRPLPLHDAAALVVATVASAKRWLDRIDAARQ</sequence>
<dbReference type="InterPro" id="IPR036188">
    <property type="entry name" value="FAD/NAD-bd_sf"/>
</dbReference>
<feature type="region of interest" description="Disordered" evidence="2">
    <location>
        <begin position="1"/>
        <end position="20"/>
    </location>
</feature>
<dbReference type="Pfam" id="PF01266">
    <property type="entry name" value="DAO"/>
    <property type="match status" value="1"/>
</dbReference>
<dbReference type="RefSeq" id="WP_147145894.1">
    <property type="nucleotide sequence ID" value="NZ_BKAJ01000008.1"/>
</dbReference>
<keyword evidence="1" id="KW-0560">Oxidoreductase</keyword>
<gene>
    <name evidence="4" type="ORF">RSO01_05110</name>
</gene>
<organism evidence="4 5">
    <name type="scientific">Reyranella soli</name>
    <dbReference type="NCBI Taxonomy" id="1230389"/>
    <lineage>
        <taxon>Bacteria</taxon>
        <taxon>Pseudomonadati</taxon>
        <taxon>Pseudomonadota</taxon>
        <taxon>Alphaproteobacteria</taxon>
        <taxon>Hyphomicrobiales</taxon>
        <taxon>Reyranellaceae</taxon>
        <taxon>Reyranella</taxon>
    </lineage>
</organism>
<proteinExistence type="predicted"/>
<dbReference type="GO" id="GO:0005737">
    <property type="term" value="C:cytoplasm"/>
    <property type="evidence" value="ECO:0007669"/>
    <property type="project" value="TreeGrafter"/>
</dbReference>
<evidence type="ECO:0000256" key="2">
    <source>
        <dbReference type="SAM" id="MobiDB-lite"/>
    </source>
</evidence>
<dbReference type="Gene3D" id="3.50.50.60">
    <property type="entry name" value="FAD/NAD(P)-binding domain"/>
    <property type="match status" value="1"/>
</dbReference>
<keyword evidence="5" id="KW-1185">Reference proteome</keyword>
<dbReference type="InterPro" id="IPR006076">
    <property type="entry name" value="FAD-dep_OxRdtase"/>
</dbReference>
<evidence type="ECO:0000313" key="4">
    <source>
        <dbReference type="EMBL" id="GEP53345.1"/>
    </source>
</evidence>
<dbReference type="PANTHER" id="PTHR13847">
    <property type="entry name" value="SARCOSINE DEHYDROGENASE-RELATED"/>
    <property type="match status" value="1"/>
</dbReference>
<evidence type="ECO:0000259" key="3">
    <source>
        <dbReference type="Pfam" id="PF01266"/>
    </source>
</evidence>
<dbReference type="PANTHER" id="PTHR13847:SF281">
    <property type="entry name" value="FAD DEPENDENT OXIDOREDUCTASE DOMAIN-CONTAINING PROTEIN"/>
    <property type="match status" value="1"/>
</dbReference>
<dbReference type="SUPFAM" id="SSF51905">
    <property type="entry name" value="FAD/NAD(P)-binding domain"/>
    <property type="match status" value="1"/>
</dbReference>
<evidence type="ECO:0000256" key="1">
    <source>
        <dbReference type="ARBA" id="ARBA00023002"/>
    </source>
</evidence>
<comment type="caution">
    <text evidence="4">The sequence shown here is derived from an EMBL/GenBank/DDBJ whole genome shotgun (WGS) entry which is preliminary data.</text>
</comment>
<dbReference type="OrthoDB" id="9806601at2"/>
<dbReference type="Gene3D" id="3.30.9.10">
    <property type="entry name" value="D-Amino Acid Oxidase, subunit A, domain 2"/>
    <property type="match status" value="1"/>
</dbReference>
<dbReference type="Proteomes" id="UP000321058">
    <property type="component" value="Unassembled WGS sequence"/>
</dbReference>
<evidence type="ECO:0000313" key="5">
    <source>
        <dbReference type="Proteomes" id="UP000321058"/>
    </source>
</evidence>
<reference evidence="4 5" key="1">
    <citation type="submission" date="2019-07" db="EMBL/GenBank/DDBJ databases">
        <title>Whole genome shotgun sequence of Reyranella soli NBRC 108950.</title>
        <authorList>
            <person name="Hosoyama A."/>
            <person name="Uohara A."/>
            <person name="Ohji S."/>
            <person name="Ichikawa N."/>
        </authorList>
    </citation>
    <scope>NUCLEOTIDE SEQUENCE [LARGE SCALE GENOMIC DNA]</scope>
    <source>
        <strain evidence="4 5">NBRC 108950</strain>
    </source>
</reference>
<dbReference type="GO" id="GO:0016491">
    <property type="term" value="F:oxidoreductase activity"/>
    <property type="evidence" value="ECO:0007669"/>
    <property type="project" value="UniProtKB-KW"/>
</dbReference>
<accession>A0A512N2Y4</accession>
<protein>
    <submittedName>
        <fullName evidence="4">FAD-dependent oxidoreductase</fullName>
    </submittedName>
</protein>
<name>A0A512N2Y4_9HYPH</name>
<dbReference type="EMBL" id="BKAJ01000008">
    <property type="protein sequence ID" value="GEP53345.1"/>
    <property type="molecule type" value="Genomic_DNA"/>
</dbReference>
<dbReference type="AlphaFoldDB" id="A0A512N2Y4"/>
<feature type="domain" description="FAD dependent oxidoreductase" evidence="3">
    <location>
        <begin position="38"/>
        <end position="387"/>
    </location>
</feature>